<dbReference type="Proteomes" id="UP000008065">
    <property type="component" value="Unassembled WGS sequence"/>
</dbReference>
<gene>
    <name evidence="1" type="ORF">NEUTE1DRAFT_115699</name>
</gene>
<dbReference type="VEuPathDB" id="FungiDB:NEUTE1DRAFT_115699"/>
<proteinExistence type="predicted"/>
<keyword evidence="2" id="KW-1185">Reference proteome</keyword>
<sequence>MQVQVYKSITRLLYPTAPVVAHLGQALRARTGLILSNREALYLQFCCMVEPREH</sequence>
<dbReference type="RefSeq" id="XP_009847653.1">
    <property type="nucleotide sequence ID" value="XM_009849351.1"/>
</dbReference>
<dbReference type="HOGENOM" id="CLU_3050880_0_0_1"/>
<dbReference type="EMBL" id="GL891302">
    <property type="protein sequence ID" value="EGO60356.1"/>
    <property type="molecule type" value="Genomic_DNA"/>
</dbReference>
<reference evidence="2" key="1">
    <citation type="journal article" date="2011" name="Genetics">
        <title>Massive changes in genome architecture accompany the transition to self-fertility in the filamentous fungus Neurospora tetrasperma.</title>
        <authorList>
            <person name="Ellison C.E."/>
            <person name="Stajich J.E."/>
            <person name="Jacobson D.J."/>
            <person name="Natvig D.O."/>
            <person name="Lapidus A."/>
            <person name="Foster B."/>
            <person name="Aerts A."/>
            <person name="Riley R."/>
            <person name="Lindquist E.A."/>
            <person name="Grigoriev I.V."/>
            <person name="Taylor J.W."/>
        </authorList>
    </citation>
    <scope>NUCLEOTIDE SEQUENCE [LARGE SCALE GENOMIC DNA]</scope>
    <source>
        <strain evidence="2">FGSC 2508 / P0657</strain>
    </source>
</reference>
<name>F8MBU8_NEUT8</name>
<accession>F8MBU8</accession>
<dbReference type="AlphaFoldDB" id="F8MBU8"/>
<evidence type="ECO:0000313" key="1">
    <source>
        <dbReference type="EMBL" id="EGO60356.1"/>
    </source>
</evidence>
<dbReference type="KEGG" id="nte:NEUTE1DRAFT115699"/>
<evidence type="ECO:0000313" key="2">
    <source>
        <dbReference type="Proteomes" id="UP000008065"/>
    </source>
</evidence>
<protein>
    <submittedName>
        <fullName evidence="1">Uncharacterized protein</fullName>
    </submittedName>
</protein>
<organism evidence="1 2">
    <name type="scientific">Neurospora tetrasperma (strain FGSC 2508 / ATCC MYA-4615 / P0657)</name>
    <dbReference type="NCBI Taxonomy" id="510951"/>
    <lineage>
        <taxon>Eukaryota</taxon>
        <taxon>Fungi</taxon>
        <taxon>Dikarya</taxon>
        <taxon>Ascomycota</taxon>
        <taxon>Pezizomycotina</taxon>
        <taxon>Sordariomycetes</taxon>
        <taxon>Sordariomycetidae</taxon>
        <taxon>Sordariales</taxon>
        <taxon>Sordariaceae</taxon>
        <taxon>Neurospora</taxon>
    </lineage>
</organism>
<dbReference type="GeneID" id="20822830"/>